<accession>A0A0E9TQJ9</accession>
<organism evidence="1">
    <name type="scientific">Anguilla anguilla</name>
    <name type="common">European freshwater eel</name>
    <name type="synonym">Muraena anguilla</name>
    <dbReference type="NCBI Taxonomy" id="7936"/>
    <lineage>
        <taxon>Eukaryota</taxon>
        <taxon>Metazoa</taxon>
        <taxon>Chordata</taxon>
        <taxon>Craniata</taxon>
        <taxon>Vertebrata</taxon>
        <taxon>Euteleostomi</taxon>
        <taxon>Actinopterygii</taxon>
        <taxon>Neopterygii</taxon>
        <taxon>Teleostei</taxon>
        <taxon>Anguilliformes</taxon>
        <taxon>Anguillidae</taxon>
        <taxon>Anguilla</taxon>
    </lineage>
</organism>
<reference evidence="1" key="1">
    <citation type="submission" date="2014-11" db="EMBL/GenBank/DDBJ databases">
        <authorList>
            <person name="Amaro Gonzalez C."/>
        </authorList>
    </citation>
    <scope>NUCLEOTIDE SEQUENCE</scope>
</reference>
<name>A0A0E9TQJ9_ANGAN</name>
<protein>
    <submittedName>
        <fullName evidence="1">Uncharacterized protein</fullName>
    </submittedName>
</protein>
<reference evidence="1" key="2">
    <citation type="journal article" date="2015" name="Fish Shellfish Immunol.">
        <title>Early steps in the European eel (Anguilla anguilla)-Vibrio vulnificus interaction in the gills: Role of the RtxA13 toxin.</title>
        <authorList>
            <person name="Callol A."/>
            <person name="Pajuelo D."/>
            <person name="Ebbesson L."/>
            <person name="Teles M."/>
            <person name="MacKenzie S."/>
            <person name="Amaro C."/>
        </authorList>
    </citation>
    <scope>NUCLEOTIDE SEQUENCE</scope>
</reference>
<evidence type="ECO:0000313" key="1">
    <source>
        <dbReference type="EMBL" id="JAH55821.1"/>
    </source>
</evidence>
<sequence length="37" mass="4134">MQLKDTGMCLGEHAEGCCRVMNTNHLWKKPCGISGRK</sequence>
<dbReference type="EMBL" id="GBXM01052756">
    <property type="protein sequence ID" value="JAH55821.1"/>
    <property type="molecule type" value="Transcribed_RNA"/>
</dbReference>
<dbReference type="AlphaFoldDB" id="A0A0E9TQJ9"/>
<proteinExistence type="predicted"/>